<keyword evidence="3 4" id="KW-0597">Phosphoprotein</keyword>
<organism evidence="7 8">
    <name type="scientific">Candidatus Endobugula sertula</name>
    <name type="common">Bugula neritina bacterial symbiont</name>
    <dbReference type="NCBI Taxonomy" id="62101"/>
    <lineage>
        <taxon>Bacteria</taxon>
        <taxon>Pseudomonadati</taxon>
        <taxon>Pseudomonadota</taxon>
        <taxon>Gammaproteobacteria</taxon>
        <taxon>Cellvibrionales</taxon>
        <taxon>Cellvibrionaceae</taxon>
        <taxon>Candidatus Endobugula</taxon>
    </lineage>
</organism>
<evidence type="ECO:0000313" key="7">
    <source>
        <dbReference type="EMBL" id="ODS22863.1"/>
    </source>
</evidence>
<dbReference type="AlphaFoldDB" id="A0A1D2QMS1"/>
<feature type="modified residue" description="4-aspartylphosphate" evidence="4">
    <location>
        <position position="203"/>
    </location>
</feature>
<dbReference type="InterPro" id="IPR036890">
    <property type="entry name" value="HATPase_C_sf"/>
</dbReference>
<comment type="catalytic activity">
    <reaction evidence="1">
        <text>ATP + protein L-histidine = ADP + protein N-phospho-L-histidine.</text>
        <dbReference type="EC" id="2.7.13.3"/>
    </reaction>
</comment>
<dbReference type="CDD" id="cd00075">
    <property type="entry name" value="HATPase"/>
    <property type="match status" value="1"/>
</dbReference>
<dbReference type="EMBL" id="MDLC01000049">
    <property type="protein sequence ID" value="ODS22863.1"/>
    <property type="molecule type" value="Genomic_DNA"/>
</dbReference>
<accession>A0A1D2QMS1</accession>
<feature type="domain" description="Response regulatory" evidence="6">
    <location>
        <begin position="153"/>
        <end position="240"/>
    </location>
</feature>
<name>A0A1D2QMS1_9GAMM</name>
<dbReference type="PROSITE" id="PS50110">
    <property type="entry name" value="RESPONSE_REGULATORY"/>
    <property type="match status" value="1"/>
</dbReference>
<evidence type="ECO:0000256" key="2">
    <source>
        <dbReference type="ARBA" id="ARBA00012438"/>
    </source>
</evidence>
<dbReference type="Pfam" id="PF02518">
    <property type="entry name" value="HATPase_c"/>
    <property type="match status" value="1"/>
</dbReference>
<dbReference type="Proteomes" id="UP000242502">
    <property type="component" value="Unassembled WGS sequence"/>
</dbReference>
<dbReference type="SUPFAM" id="SSF52172">
    <property type="entry name" value="CheY-like"/>
    <property type="match status" value="1"/>
</dbReference>
<dbReference type="InterPro" id="IPR003594">
    <property type="entry name" value="HATPase_dom"/>
</dbReference>
<dbReference type="InterPro" id="IPR011006">
    <property type="entry name" value="CheY-like_superfamily"/>
</dbReference>
<evidence type="ECO:0000313" key="8">
    <source>
        <dbReference type="Proteomes" id="UP000242502"/>
    </source>
</evidence>
<reference evidence="7 8" key="1">
    <citation type="journal article" date="2016" name="Appl. Environ. Microbiol.">
        <title>Lack of Overt Genome Reduction in the Bryostatin-Producing Bryozoan Symbiont "Candidatus Endobugula sertula".</title>
        <authorList>
            <person name="Miller I.J."/>
            <person name="Vanee N."/>
            <person name="Fong S.S."/>
            <person name="Lim-Fong G.E."/>
            <person name="Kwan J.C."/>
        </authorList>
    </citation>
    <scope>NUCLEOTIDE SEQUENCE [LARGE SCALE GENOMIC DNA]</scope>
    <source>
        <strain evidence="7">AB1-4</strain>
    </source>
</reference>
<dbReference type="InterPro" id="IPR001789">
    <property type="entry name" value="Sig_transdc_resp-reg_receiver"/>
</dbReference>
<dbReference type="Pfam" id="PF00072">
    <property type="entry name" value="Response_reg"/>
    <property type="match status" value="1"/>
</dbReference>
<dbReference type="PANTHER" id="PTHR43547">
    <property type="entry name" value="TWO-COMPONENT HISTIDINE KINASE"/>
    <property type="match status" value="1"/>
</dbReference>
<dbReference type="GO" id="GO:0000155">
    <property type="term" value="F:phosphorelay sensor kinase activity"/>
    <property type="evidence" value="ECO:0007669"/>
    <property type="project" value="TreeGrafter"/>
</dbReference>
<dbReference type="PROSITE" id="PS50109">
    <property type="entry name" value="HIS_KIN"/>
    <property type="match status" value="1"/>
</dbReference>
<evidence type="ECO:0000259" key="5">
    <source>
        <dbReference type="PROSITE" id="PS50109"/>
    </source>
</evidence>
<dbReference type="PRINTS" id="PR00344">
    <property type="entry name" value="BCTRLSENSOR"/>
</dbReference>
<sequence length="240" mass="26949">MHDLDDCDNIYALADKVRLKQCLLNLINNAVKYNIDGGAVNVILQHDERHIDIMVENTGSGIPEDKQSELFQPFNRLGVENSSIEGSGIGLVITKELLEKMQGNITYSQGSLLGACFKVSLPIADVDAVPAQIDFSCPYDPDLFLPFFDSGKNILYVEDNISNICLMKNLLKPYSQLDLVCHDDPFLGLYHARTQHPDIIILDINLSGISGLELVKLLKVDSKTQHIPVIPYRQMRWFMM</sequence>
<dbReference type="STRING" id="62101.AB835_11965"/>
<dbReference type="SUPFAM" id="SSF55874">
    <property type="entry name" value="ATPase domain of HSP90 chaperone/DNA topoisomerase II/histidine kinase"/>
    <property type="match status" value="1"/>
</dbReference>
<evidence type="ECO:0000256" key="3">
    <source>
        <dbReference type="ARBA" id="ARBA00022553"/>
    </source>
</evidence>
<dbReference type="SMART" id="SM00387">
    <property type="entry name" value="HATPase_c"/>
    <property type="match status" value="1"/>
</dbReference>
<proteinExistence type="predicted"/>
<evidence type="ECO:0000256" key="1">
    <source>
        <dbReference type="ARBA" id="ARBA00000085"/>
    </source>
</evidence>
<comment type="caution">
    <text evidence="7">The sequence shown here is derived from an EMBL/GenBank/DDBJ whole genome shotgun (WGS) entry which is preliminary data.</text>
</comment>
<gene>
    <name evidence="7" type="ORF">AB835_11965</name>
</gene>
<protein>
    <recommendedName>
        <fullName evidence="2">histidine kinase</fullName>
        <ecNumber evidence="2">2.7.13.3</ecNumber>
    </recommendedName>
</protein>
<dbReference type="InterPro" id="IPR004358">
    <property type="entry name" value="Sig_transdc_His_kin-like_C"/>
</dbReference>
<dbReference type="Gene3D" id="3.30.565.10">
    <property type="entry name" value="Histidine kinase-like ATPase, C-terminal domain"/>
    <property type="match status" value="1"/>
</dbReference>
<dbReference type="InterPro" id="IPR005467">
    <property type="entry name" value="His_kinase_dom"/>
</dbReference>
<feature type="domain" description="Histidine kinase" evidence="5">
    <location>
        <begin position="1"/>
        <end position="125"/>
    </location>
</feature>
<evidence type="ECO:0000259" key="6">
    <source>
        <dbReference type="PROSITE" id="PS50110"/>
    </source>
</evidence>
<evidence type="ECO:0000256" key="4">
    <source>
        <dbReference type="PROSITE-ProRule" id="PRU00169"/>
    </source>
</evidence>
<dbReference type="Gene3D" id="3.40.50.2300">
    <property type="match status" value="1"/>
</dbReference>
<dbReference type="PANTHER" id="PTHR43547:SF2">
    <property type="entry name" value="HYBRID SIGNAL TRANSDUCTION HISTIDINE KINASE C"/>
    <property type="match status" value="1"/>
</dbReference>
<dbReference type="EC" id="2.7.13.3" evidence="2"/>